<dbReference type="InterPro" id="IPR036102">
    <property type="entry name" value="OsmC/Ohrsf"/>
</dbReference>
<dbReference type="PANTHER" id="PTHR42830:SF1">
    <property type="entry name" value="OSMOTICALLY INDUCIBLE FAMILY PROTEIN"/>
    <property type="match status" value="1"/>
</dbReference>
<dbReference type="RefSeq" id="WP_259527032.1">
    <property type="nucleotide sequence ID" value="NZ_JANLCK010000004.1"/>
</dbReference>
<dbReference type="GO" id="GO:0006979">
    <property type="term" value="P:response to oxidative stress"/>
    <property type="evidence" value="ECO:0007669"/>
    <property type="project" value="InterPro"/>
</dbReference>
<proteinExistence type="predicted"/>
<dbReference type="PANTHER" id="PTHR42830">
    <property type="entry name" value="OSMOTICALLY INDUCIBLE FAMILY PROTEIN"/>
    <property type="match status" value="1"/>
</dbReference>
<accession>A0AA41XJ12</accession>
<organism evidence="1 2">
    <name type="scientific">Herbiconiux oxytropis</name>
    <dbReference type="NCBI Taxonomy" id="2970915"/>
    <lineage>
        <taxon>Bacteria</taxon>
        <taxon>Bacillati</taxon>
        <taxon>Actinomycetota</taxon>
        <taxon>Actinomycetes</taxon>
        <taxon>Micrococcales</taxon>
        <taxon>Microbacteriaceae</taxon>
        <taxon>Herbiconiux</taxon>
    </lineage>
</organism>
<dbReference type="SUPFAM" id="SSF82784">
    <property type="entry name" value="OsmC-like"/>
    <property type="match status" value="1"/>
</dbReference>
<dbReference type="InterPro" id="IPR003718">
    <property type="entry name" value="OsmC/Ohr_fam"/>
</dbReference>
<dbReference type="InterPro" id="IPR019904">
    <property type="entry name" value="Peroxiredoxin_OsmC"/>
</dbReference>
<gene>
    <name evidence="1" type="ORF">N1028_09450</name>
</gene>
<dbReference type="AlphaFoldDB" id="A0AA41XJ12"/>
<evidence type="ECO:0000313" key="1">
    <source>
        <dbReference type="EMBL" id="MCS5726116.1"/>
    </source>
</evidence>
<comment type="caution">
    <text evidence="1">The sequence shown here is derived from an EMBL/GenBank/DDBJ whole genome shotgun (WGS) entry which is preliminary data.</text>
</comment>
<dbReference type="EMBL" id="JANLCK010000004">
    <property type="protein sequence ID" value="MCS5726116.1"/>
    <property type="molecule type" value="Genomic_DNA"/>
</dbReference>
<dbReference type="Gene3D" id="3.30.300.20">
    <property type="match status" value="1"/>
</dbReference>
<dbReference type="Pfam" id="PF02566">
    <property type="entry name" value="OsmC"/>
    <property type="match status" value="1"/>
</dbReference>
<sequence length="144" mass="14243">MAVTSEATTVWHGDLTSGAGTVTLDSSGAASMAVNWRARSEGVAGDAAVSTPEELLGAAHASCFSMAFANALAEAGTPPESLQTTAAVTFDVASGITGSHLLVSAIVPGIDEAAFQRIAEEAKAGCPVSRALAGVPITLEASLA</sequence>
<dbReference type="Proteomes" id="UP001165587">
    <property type="component" value="Unassembled WGS sequence"/>
</dbReference>
<dbReference type="InterPro" id="IPR052707">
    <property type="entry name" value="OsmC_Ohr_Peroxiredoxin"/>
</dbReference>
<dbReference type="NCBIfam" id="TIGR03562">
    <property type="entry name" value="osmo_induc_OsmC"/>
    <property type="match status" value="1"/>
</dbReference>
<evidence type="ECO:0000313" key="2">
    <source>
        <dbReference type="Proteomes" id="UP001165587"/>
    </source>
</evidence>
<dbReference type="InterPro" id="IPR015946">
    <property type="entry name" value="KH_dom-like_a/b"/>
</dbReference>
<protein>
    <submittedName>
        <fullName evidence="1">OsmC family peroxiredoxin</fullName>
    </submittedName>
</protein>
<reference evidence="1" key="1">
    <citation type="submission" date="2022-08" db="EMBL/GenBank/DDBJ databases">
        <authorList>
            <person name="Deng Y."/>
            <person name="Han X.-F."/>
            <person name="Zhang Y.-Q."/>
        </authorList>
    </citation>
    <scope>NUCLEOTIDE SEQUENCE</scope>
    <source>
        <strain evidence="1">CPCC 203407</strain>
    </source>
</reference>
<keyword evidence="2" id="KW-1185">Reference proteome</keyword>
<name>A0AA41XJ12_9MICO</name>
<dbReference type="GO" id="GO:0004601">
    <property type="term" value="F:peroxidase activity"/>
    <property type="evidence" value="ECO:0007669"/>
    <property type="project" value="InterPro"/>
</dbReference>